<dbReference type="Pfam" id="PF25917">
    <property type="entry name" value="BSH_RND"/>
    <property type="match status" value="1"/>
</dbReference>
<feature type="coiled-coil region" evidence="2">
    <location>
        <begin position="110"/>
        <end position="137"/>
    </location>
</feature>
<dbReference type="EMBL" id="CP072133">
    <property type="protein sequence ID" value="QTH71850.1"/>
    <property type="molecule type" value="Genomic_DNA"/>
</dbReference>
<evidence type="ECO:0000313" key="6">
    <source>
        <dbReference type="Proteomes" id="UP000664904"/>
    </source>
</evidence>
<dbReference type="PANTHER" id="PTHR30469">
    <property type="entry name" value="MULTIDRUG RESISTANCE PROTEIN MDTA"/>
    <property type="match status" value="1"/>
</dbReference>
<proteinExistence type="inferred from homology"/>
<accession>A0A975DHM1</accession>
<feature type="domain" description="Multidrug resistance protein MdtA-like barrel-sandwich hybrid" evidence="4">
    <location>
        <begin position="71"/>
        <end position="211"/>
    </location>
</feature>
<dbReference type="GO" id="GO:1990281">
    <property type="term" value="C:efflux pump complex"/>
    <property type="evidence" value="ECO:0007669"/>
    <property type="project" value="TreeGrafter"/>
</dbReference>
<dbReference type="SUPFAM" id="SSF111369">
    <property type="entry name" value="HlyD-like secretion proteins"/>
    <property type="match status" value="1"/>
</dbReference>
<dbReference type="Gene3D" id="2.40.420.20">
    <property type="match status" value="1"/>
</dbReference>
<dbReference type="NCBIfam" id="TIGR01730">
    <property type="entry name" value="RND_mfp"/>
    <property type="match status" value="1"/>
</dbReference>
<evidence type="ECO:0000313" key="5">
    <source>
        <dbReference type="EMBL" id="QTH71850.1"/>
    </source>
</evidence>
<feature type="signal peptide" evidence="3">
    <location>
        <begin position="1"/>
        <end position="21"/>
    </location>
</feature>
<feature type="chain" id="PRO_5036962429" evidence="3">
    <location>
        <begin position="22"/>
        <end position="389"/>
    </location>
</feature>
<dbReference type="Gene3D" id="1.10.287.470">
    <property type="entry name" value="Helix hairpin bin"/>
    <property type="match status" value="1"/>
</dbReference>
<gene>
    <name evidence="5" type="ORF">J5O05_02565</name>
</gene>
<keyword evidence="6" id="KW-1185">Reference proteome</keyword>
<dbReference type="InterPro" id="IPR058625">
    <property type="entry name" value="MdtA-like_BSH"/>
</dbReference>
<dbReference type="Gene3D" id="2.40.30.170">
    <property type="match status" value="1"/>
</dbReference>
<keyword evidence="3" id="KW-0732">Signal</keyword>
<evidence type="ECO:0000256" key="2">
    <source>
        <dbReference type="SAM" id="Coils"/>
    </source>
</evidence>
<dbReference type="PANTHER" id="PTHR30469:SF12">
    <property type="entry name" value="MULTIDRUG RESISTANCE PROTEIN MDTA"/>
    <property type="match status" value="1"/>
</dbReference>
<evidence type="ECO:0000256" key="3">
    <source>
        <dbReference type="SAM" id="SignalP"/>
    </source>
</evidence>
<organism evidence="5 6">
    <name type="scientific">Pseudoalteromonas xiamenensis</name>
    <dbReference type="NCBI Taxonomy" id="882626"/>
    <lineage>
        <taxon>Bacteria</taxon>
        <taxon>Pseudomonadati</taxon>
        <taxon>Pseudomonadota</taxon>
        <taxon>Gammaproteobacteria</taxon>
        <taxon>Alteromonadales</taxon>
        <taxon>Pseudoalteromonadaceae</taxon>
        <taxon>Pseudoalteromonas</taxon>
    </lineage>
</organism>
<sequence>MASRKQILLPIVVTVAGVAMAAGFAAMKAPPPEKVEQVIHPLVEASTLNYVPMTLDVGSYGVVKPKYHTQLVAQVSGQIVDLSDQFVKGGFVKEGQVLARIDPNDYEAALIEAEASLAQASSALEIERAQAQVAQAEWTRIKNDASETIPSELYLRKPQLAEKLARYKASQASVKRAKRNLERTYIKAPYDAIVESRDISLGSVLNIGNSLGNLNSTSIAEIRLPVADKDLRHLENLGVDAEVKLSAKVADQTQSWTGTIVRSEGVIDERSRMSYLVAQVEQPYANVAQPLRFGTYLTAQIKGKEVENAVAVPQHLVRNGQVSILNEDLTLSFKPVHVIREYNGMAIIDAGIDNGAKLITSALEYPSEGMQLRTDSLIEPNTQLALKEE</sequence>
<comment type="similarity">
    <text evidence="1">Belongs to the membrane fusion protein (MFP) (TC 8.A.1) family.</text>
</comment>
<dbReference type="GO" id="GO:0015562">
    <property type="term" value="F:efflux transmembrane transporter activity"/>
    <property type="evidence" value="ECO:0007669"/>
    <property type="project" value="TreeGrafter"/>
</dbReference>
<dbReference type="Gene3D" id="2.40.50.100">
    <property type="match status" value="1"/>
</dbReference>
<dbReference type="InterPro" id="IPR006143">
    <property type="entry name" value="RND_pump_MFP"/>
</dbReference>
<keyword evidence="2" id="KW-0175">Coiled coil</keyword>
<dbReference type="KEGG" id="pxi:J5O05_02565"/>
<name>A0A975DHM1_9GAMM</name>
<reference evidence="5" key="1">
    <citation type="submission" date="2021-03" db="EMBL/GenBank/DDBJ databases">
        <title>Complete Genome of Pseudoalteromonas xiamenensis STKMTI.2, a new potential marine bacterium producing anti-Vibrio compounds.</title>
        <authorList>
            <person name="Handayani D.P."/>
            <person name="Isnansetyo A."/>
            <person name="Istiqomah I."/>
            <person name="Jumina J."/>
        </authorList>
    </citation>
    <scope>NUCLEOTIDE SEQUENCE</scope>
    <source>
        <strain evidence="5">STKMTI.2</strain>
    </source>
</reference>
<dbReference type="RefSeq" id="WP_208843473.1">
    <property type="nucleotide sequence ID" value="NZ_CP072133.1"/>
</dbReference>
<dbReference type="Proteomes" id="UP000664904">
    <property type="component" value="Chromosome"/>
</dbReference>
<protein>
    <submittedName>
        <fullName evidence="5">Efflux RND transporter periplasmic adaptor subunit</fullName>
    </submittedName>
</protein>
<evidence type="ECO:0000256" key="1">
    <source>
        <dbReference type="ARBA" id="ARBA00009477"/>
    </source>
</evidence>
<dbReference type="AlphaFoldDB" id="A0A975DHM1"/>
<evidence type="ECO:0000259" key="4">
    <source>
        <dbReference type="Pfam" id="PF25917"/>
    </source>
</evidence>